<keyword evidence="8" id="KW-0472">Membrane</keyword>
<evidence type="ECO:0000313" key="13">
    <source>
        <dbReference type="Proteomes" id="UP000035331"/>
    </source>
</evidence>
<dbReference type="InterPro" id="IPR003593">
    <property type="entry name" value="AAA+_ATPase"/>
</dbReference>
<keyword evidence="3" id="KW-0813">Transport</keyword>
<dbReference type="GO" id="GO:0043190">
    <property type="term" value="C:ATP-binding cassette (ABC) transporter complex"/>
    <property type="evidence" value="ECO:0007669"/>
    <property type="project" value="TreeGrafter"/>
</dbReference>
<comment type="subcellular location">
    <subcellularLocation>
        <location evidence="1">Cell membrane</location>
    </subcellularLocation>
</comment>
<evidence type="ECO:0000313" key="12">
    <source>
        <dbReference type="EMBL" id="AKJ39021.1"/>
    </source>
</evidence>
<dbReference type="EMBL" id="CP008746">
    <property type="protein sequence ID" value="AKJ39021.1"/>
    <property type="molecule type" value="Genomic_DNA"/>
</dbReference>
<dbReference type="GeneID" id="24885702"/>
<feature type="domain" description="ABC transporter" evidence="11">
    <location>
        <begin position="2"/>
        <end position="242"/>
    </location>
</feature>
<dbReference type="InterPro" id="IPR050095">
    <property type="entry name" value="ECF_ABC_transporter_ATP-bd"/>
</dbReference>
<dbReference type="Pfam" id="PF00005">
    <property type="entry name" value="ABC_tran"/>
    <property type="match status" value="2"/>
</dbReference>
<sequence>MIEIKDLWYTYPGRSEPTLKGINLRVEKGEFVLLTGPTGCGKSTLLKTLNGIIPHESGGILSGSVKVKGMETTDSNQMEISKEVGLVFQNPDDQIFSTIVEDEVAFGPENLCFEQKEIDKKVTEALQIVGMSDHRLDSTNSLSGGQKQRICIASMLAMEPEILAMDEPVSQMDPMGTHEVLNTVRELNRKLKTTILLVEHRLHELAPFVDRVVIMDNGKIVFDQPASKAFDNLEIFYRLGLRIPEPVKLCHSLGIKASPLSVSGALAVLDREIKENNRIPQQLIQNPDKNPVTKTSSKKTSSKKASVENNAHGNNDSENNAHGNNAHGNNAHGNNAHGNNAHGNNAHRDNGSENNDSIISIQALWSGYEKNKMVLKGINLEIRKGERVAIMGTNGSGKSTLLLHLAAILKPDKGSVRVFGEDTRPKNPYSFAGKVGFVFQNPDLMLFCDSAEEEVRFGPVQLKYSNVEERVRNSLEAMSILPLRHDLPQALSRGQRLRTAVASVLSINPELILLDEPTTGQDKVNIEQMMDFFKNNNSTLIFCTHDIEVAMSYATRILVMNEGQIIADGKGKEVIKDTETLKKASLTQPPVVEIANHLGINAFSVKELVETLTSRNVEEINSGSVEEINSGSVEEINSGSVEEINSGSVEGINSRSVEKINSGSVEEINSRSVEGIKC</sequence>
<dbReference type="SMART" id="SM00382">
    <property type="entry name" value="AAA"/>
    <property type="match status" value="2"/>
</dbReference>
<keyword evidence="7" id="KW-1278">Translocase</keyword>
<dbReference type="Gene3D" id="3.40.50.300">
    <property type="entry name" value="P-loop containing nucleotide triphosphate hydrolases"/>
    <property type="match status" value="2"/>
</dbReference>
<reference evidence="13" key="1">
    <citation type="submission" date="2014-06" db="EMBL/GenBank/DDBJ databases">
        <title>The complete genome sequence of Methanosarcina barkeri CM1.</title>
        <authorList>
            <consortium name="Pastoral Greenhouse Gas Research Consortium"/>
            <person name="Lambie S.C."/>
            <person name="Leahy S.C."/>
            <person name="Kelly W.J."/>
            <person name="Li D."/>
            <person name="Reilly K."/>
            <person name="Attwood G.T."/>
            <person name="Altermann E."/>
        </authorList>
    </citation>
    <scope>NUCLEOTIDE SEQUENCE [LARGE SCALE GENOMIC DNA]</scope>
    <source>
        <strain evidence="13">CM1</strain>
    </source>
</reference>
<dbReference type="GO" id="GO:0042626">
    <property type="term" value="F:ATPase-coupled transmembrane transporter activity"/>
    <property type="evidence" value="ECO:0007669"/>
    <property type="project" value="TreeGrafter"/>
</dbReference>
<dbReference type="FunFam" id="3.40.50.300:FF:000224">
    <property type="entry name" value="Energy-coupling factor transporter ATP-binding protein EcfA"/>
    <property type="match status" value="2"/>
</dbReference>
<feature type="domain" description="ABC transporter" evidence="11">
    <location>
        <begin position="359"/>
        <end position="587"/>
    </location>
</feature>
<comment type="function">
    <text evidence="9">Probably part of an ABC transporter complex. Responsible for energy coupling to the transport system.</text>
</comment>
<evidence type="ECO:0000256" key="5">
    <source>
        <dbReference type="ARBA" id="ARBA00022741"/>
    </source>
</evidence>
<evidence type="ECO:0000256" key="10">
    <source>
        <dbReference type="SAM" id="MobiDB-lite"/>
    </source>
</evidence>
<keyword evidence="4" id="KW-1003">Cell membrane</keyword>
<feature type="compositionally biased region" description="Polar residues" evidence="10">
    <location>
        <begin position="278"/>
        <end position="288"/>
    </location>
</feature>
<dbReference type="PROSITE" id="PS00211">
    <property type="entry name" value="ABC_TRANSPORTER_1"/>
    <property type="match status" value="1"/>
</dbReference>
<name>A0A0G3CAI5_METBA</name>
<dbReference type="PATRIC" id="fig|796385.3.peg.2478"/>
<dbReference type="AlphaFoldDB" id="A0A0G3CAI5"/>
<evidence type="ECO:0000256" key="8">
    <source>
        <dbReference type="ARBA" id="ARBA00023136"/>
    </source>
</evidence>
<dbReference type="GO" id="GO:0005524">
    <property type="term" value="F:ATP binding"/>
    <property type="evidence" value="ECO:0007669"/>
    <property type="project" value="UniProtKB-KW"/>
</dbReference>
<organism evidence="12 13">
    <name type="scientific">Methanosarcina barkeri CM1</name>
    <dbReference type="NCBI Taxonomy" id="796385"/>
    <lineage>
        <taxon>Archaea</taxon>
        <taxon>Methanobacteriati</taxon>
        <taxon>Methanobacteriota</taxon>
        <taxon>Stenosarchaea group</taxon>
        <taxon>Methanomicrobia</taxon>
        <taxon>Methanosarcinales</taxon>
        <taxon>Methanosarcinaceae</taxon>
        <taxon>Methanosarcina</taxon>
    </lineage>
</organism>
<evidence type="ECO:0000256" key="1">
    <source>
        <dbReference type="ARBA" id="ARBA00004236"/>
    </source>
</evidence>
<feature type="compositionally biased region" description="Polar residues" evidence="10">
    <location>
        <begin position="307"/>
        <end position="318"/>
    </location>
</feature>
<dbReference type="Proteomes" id="UP000035331">
    <property type="component" value="Chromosome"/>
</dbReference>
<feature type="compositionally biased region" description="Low complexity" evidence="10">
    <location>
        <begin position="320"/>
        <end position="344"/>
    </location>
</feature>
<evidence type="ECO:0000256" key="7">
    <source>
        <dbReference type="ARBA" id="ARBA00022967"/>
    </source>
</evidence>
<dbReference type="GO" id="GO:0016887">
    <property type="term" value="F:ATP hydrolysis activity"/>
    <property type="evidence" value="ECO:0007669"/>
    <property type="project" value="InterPro"/>
</dbReference>
<keyword evidence="6 12" id="KW-0067">ATP-binding</keyword>
<dbReference type="CDD" id="cd03225">
    <property type="entry name" value="ABC_cobalt_CbiO_domain1"/>
    <property type="match status" value="2"/>
</dbReference>
<evidence type="ECO:0000256" key="4">
    <source>
        <dbReference type="ARBA" id="ARBA00022475"/>
    </source>
</evidence>
<dbReference type="PANTHER" id="PTHR43553">
    <property type="entry name" value="HEAVY METAL TRANSPORTER"/>
    <property type="match status" value="1"/>
</dbReference>
<accession>A0A0G3CAI5</accession>
<dbReference type="InterPro" id="IPR017871">
    <property type="entry name" value="ABC_transporter-like_CS"/>
</dbReference>
<keyword evidence="5" id="KW-0547">Nucleotide-binding</keyword>
<evidence type="ECO:0000259" key="11">
    <source>
        <dbReference type="PROSITE" id="PS50893"/>
    </source>
</evidence>
<evidence type="ECO:0000256" key="9">
    <source>
        <dbReference type="ARBA" id="ARBA00025157"/>
    </source>
</evidence>
<proteinExistence type="inferred from homology"/>
<feature type="region of interest" description="Disordered" evidence="10">
    <location>
        <begin position="278"/>
        <end position="354"/>
    </location>
</feature>
<evidence type="ECO:0000256" key="2">
    <source>
        <dbReference type="ARBA" id="ARBA00005417"/>
    </source>
</evidence>
<evidence type="ECO:0000256" key="3">
    <source>
        <dbReference type="ARBA" id="ARBA00022448"/>
    </source>
</evidence>
<dbReference type="PROSITE" id="PS50893">
    <property type="entry name" value="ABC_TRANSPORTER_2"/>
    <property type="match status" value="2"/>
</dbReference>
<dbReference type="RefSeq" id="WP_048176774.1">
    <property type="nucleotide sequence ID" value="NZ_CP008746.1"/>
</dbReference>
<comment type="similarity">
    <text evidence="2">Belongs to the ABC transporter superfamily.</text>
</comment>
<dbReference type="InterPro" id="IPR027417">
    <property type="entry name" value="P-loop_NTPase"/>
</dbReference>
<dbReference type="NCBIfam" id="NF010167">
    <property type="entry name" value="PRK13648.1"/>
    <property type="match status" value="2"/>
</dbReference>
<evidence type="ECO:0000256" key="6">
    <source>
        <dbReference type="ARBA" id="ARBA00022840"/>
    </source>
</evidence>
<gene>
    <name evidence="12" type="primary">cbiO4</name>
    <name evidence="12" type="ORF">MCM1_1999</name>
</gene>
<dbReference type="InterPro" id="IPR003439">
    <property type="entry name" value="ABC_transporter-like_ATP-bd"/>
</dbReference>
<dbReference type="SUPFAM" id="SSF52540">
    <property type="entry name" value="P-loop containing nucleoside triphosphate hydrolases"/>
    <property type="match status" value="2"/>
</dbReference>
<protein>
    <submittedName>
        <fullName evidence="12">Cobalt ABC transporter ATP-binding protein CbiO4</fullName>
    </submittedName>
</protein>
<dbReference type="InterPro" id="IPR015856">
    <property type="entry name" value="ABC_transpr_CbiO/EcfA_su"/>
</dbReference>
<reference evidence="12 13" key="2">
    <citation type="journal article" date="2015" name="Stand. Genomic Sci.">
        <title>The complete genome sequence of the rumen methanogen Methanosarcina barkeri CM1.</title>
        <authorList>
            <person name="Lambie S.C."/>
            <person name="Kelly W.J."/>
            <person name="Leahy S.C."/>
            <person name="Li D."/>
            <person name="Reilly K."/>
            <person name="McAllister T.A."/>
            <person name="Valle E.R."/>
            <person name="Attwood G.T."/>
            <person name="Altermann E."/>
        </authorList>
    </citation>
    <scope>NUCLEOTIDE SEQUENCE [LARGE SCALE GENOMIC DNA]</scope>
    <source>
        <strain evidence="12 13">CM1</strain>
    </source>
</reference>